<evidence type="ECO:0000256" key="5">
    <source>
        <dbReference type="SAM" id="SignalP"/>
    </source>
</evidence>
<dbReference type="PANTHER" id="PTHR12302:SF3">
    <property type="entry name" value="SERINE_THREONINE-PROTEIN KINASE 31"/>
    <property type="match status" value="1"/>
</dbReference>
<name>A0A2M8RUW1_9PAST</name>
<dbReference type="Pfam" id="PF00565">
    <property type="entry name" value="SNase"/>
    <property type="match status" value="1"/>
</dbReference>
<feature type="region of interest" description="Disordered" evidence="4">
    <location>
        <begin position="140"/>
        <end position="166"/>
    </location>
</feature>
<dbReference type="SUPFAM" id="SSF50199">
    <property type="entry name" value="Staphylococcal nuclease"/>
    <property type="match status" value="1"/>
</dbReference>
<feature type="domain" description="TNase-like" evidence="6">
    <location>
        <begin position="23"/>
        <end position="145"/>
    </location>
</feature>
<dbReference type="OrthoDB" id="9805504at2"/>
<evidence type="ECO:0000313" key="7">
    <source>
        <dbReference type="EMBL" id="PJG82667.1"/>
    </source>
</evidence>
<reference evidence="7 8" key="1">
    <citation type="submission" date="2017-11" db="EMBL/GenBank/DDBJ databases">
        <title>Reclassification of Bisgaard taxon 5 as Caviibacterium pharyngocola gen. nov., sp. nov.</title>
        <authorList>
            <person name="Christensen H."/>
        </authorList>
    </citation>
    <scope>NUCLEOTIDE SEQUENCE [LARGE SCALE GENOMIC DNA]</scope>
    <source>
        <strain evidence="7 8">7_3</strain>
    </source>
</reference>
<proteinExistence type="predicted"/>
<evidence type="ECO:0000256" key="1">
    <source>
        <dbReference type="ARBA" id="ARBA00022722"/>
    </source>
</evidence>
<dbReference type="PANTHER" id="PTHR12302">
    <property type="entry name" value="EBNA2 BINDING PROTEIN P100"/>
    <property type="match status" value="1"/>
</dbReference>
<dbReference type="Proteomes" id="UP000230282">
    <property type="component" value="Unassembled WGS sequence"/>
</dbReference>
<evidence type="ECO:0000256" key="4">
    <source>
        <dbReference type="SAM" id="MobiDB-lite"/>
    </source>
</evidence>
<keyword evidence="5" id="KW-0732">Signal</keyword>
<feature type="signal peptide" evidence="5">
    <location>
        <begin position="1"/>
        <end position="21"/>
    </location>
</feature>
<dbReference type="InterPro" id="IPR016071">
    <property type="entry name" value="Staphylococal_nuclease_OB-fold"/>
</dbReference>
<dbReference type="RefSeq" id="WP_100296926.1">
    <property type="nucleotide sequence ID" value="NZ_PHGZ01000015.1"/>
</dbReference>
<evidence type="ECO:0000259" key="6">
    <source>
        <dbReference type="PROSITE" id="PS50830"/>
    </source>
</evidence>
<keyword evidence="3" id="KW-0378">Hydrolase</keyword>
<organism evidence="7 8">
    <name type="scientific">Caviibacterium pharyngocola</name>
    <dbReference type="NCBI Taxonomy" id="28159"/>
    <lineage>
        <taxon>Bacteria</taxon>
        <taxon>Pseudomonadati</taxon>
        <taxon>Pseudomonadota</taxon>
        <taxon>Gammaproteobacteria</taxon>
        <taxon>Pasteurellales</taxon>
        <taxon>Pasteurellaceae</taxon>
        <taxon>Caviibacterium</taxon>
    </lineage>
</organism>
<gene>
    <name evidence="7" type="ORF">CVP04_07635</name>
</gene>
<protein>
    <recommendedName>
        <fullName evidence="6">TNase-like domain-containing protein</fullName>
    </recommendedName>
</protein>
<keyword evidence="8" id="KW-1185">Reference proteome</keyword>
<dbReference type="EMBL" id="PHGZ01000015">
    <property type="protein sequence ID" value="PJG82667.1"/>
    <property type="molecule type" value="Genomic_DNA"/>
</dbReference>
<sequence length="166" mass="19076">MYKKVSFALFVYLLGSLPAYGQNDITCYVVAISDGDTFTCLSAEKTQLKIRLEEIDAPEKNQPFGTQSRRYLGKLIHNKQIHLTTSGYDRYHRILATAYNSEGLNINLQMVRAGMAWAYTPYVRNPVYFTAQKNAQRRQAGLWQSPNPIPPSQWRHKKPSFNGREK</sequence>
<dbReference type="GO" id="GO:0016787">
    <property type="term" value="F:hydrolase activity"/>
    <property type="evidence" value="ECO:0007669"/>
    <property type="project" value="UniProtKB-KW"/>
</dbReference>
<dbReference type="InterPro" id="IPR035437">
    <property type="entry name" value="SNase_OB-fold_sf"/>
</dbReference>
<keyword evidence="2" id="KW-0255">Endonuclease</keyword>
<dbReference type="PROSITE" id="PS50830">
    <property type="entry name" value="TNASE_3"/>
    <property type="match status" value="1"/>
</dbReference>
<feature type="chain" id="PRO_5014702237" description="TNase-like domain-containing protein" evidence="5">
    <location>
        <begin position="22"/>
        <end position="166"/>
    </location>
</feature>
<accession>A0A2M8RUW1</accession>
<evidence type="ECO:0000256" key="3">
    <source>
        <dbReference type="ARBA" id="ARBA00022801"/>
    </source>
</evidence>
<dbReference type="Gene3D" id="2.40.50.90">
    <property type="match status" value="1"/>
</dbReference>
<comment type="caution">
    <text evidence="7">The sequence shown here is derived from an EMBL/GenBank/DDBJ whole genome shotgun (WGS) entry which is preliminary data.</text>
</comment>
<evidence type="ECO:0000256" key="2">
    <source>
        <dbReference type="ARBA" id="ARBA00022759"/>
    </source>
</evidence>
<keyword evidence="1" id="KW-0540">Nuclease</keyword>
<dbReference type="SMART" id="SM00318">
    <property type="entry name" value="SNc"/>
    <property type="match status" value="1"/>
</dbReference>
<dbReference type="AlphaFoldDB" id="A0A2M8RUW1"/>
<evidence type="ECO:0000313" key="8">
    <source>
        <dbReference type="Proteomes" id="UP000230282"/>
    </source>
</evidence>
<dbReference type="GO" id="GO:0004519">
    <property type="term" value="F:endonuclease activity"/>
    <property type="evidence" value="ECO:0007669"/>
    <property type="project" value="UniProtKB-KW"/>
</dbReference>